<evidence type="ECO:0000259" key="11">
    <source>
        <dbReference type="PROSITE" id="PS50110"/>
    </source>
</evidence>
<dbReference type="SMART" id="SM00448">
    <property type="entry name" value="REC"/>
    <property type="match status" value="1"/>
</dbReference>
<evidence type="ECO:0000256" key="6">
    <source>
        <dbReference type="ARBA" id="ARBA00022989"/>
    </source>
</evidence>
<dbReference type="InterPro" id="IPR003594">
    <property type="entry name" value="HATPase_dom"/>
</dbReference>
<keyword evidence="6 9" id="KW-1133">Transmembrane helix</keyword>
<keyword evidence="7 9" id="KW-0472">Membrane</keyword>
<evidence type="ECO:0000256" key="5">
    <source>
        <dbReference type="ARBA" id="ARBA00022692"/>
    </source>
</evidence>
<feature type="domain" description="Response regulatory" evidence="11">
    <location>
        <begin position="568"/>
        <end position="681"/>
    </location>
</feature>
<comment type="subcellular location">
    <subcellularLocation>
        <location evidence="2">Cell membrane</location>
        <topology evidence="2">Multi-pass membrane protein</topology>
    </subcellularLocation>
</comment>
<comment type="caution">
    <text evidence="12">The sequence shown here is derived from an EMBL/GenBank/DDBJ whole genome shotgun (WGS) entry which is preliminary data.</text>
</comment>
<dbReference type="CDD" id="cd00156">
    <property type="entry name" value="REC"/>
    <property type="match status" value="1"/>
</dbReference>
<comment type="catalytic activity">
    <reaction evidence="1">
        <text>ATP + protein L-histidine = ADP + protein N-phospho-L-histidine.</text>
        <dbReference type="EC" id="2.7.13.3"/>
    </reaction>
</comment>
<dbReference type="SUPFAM" id="SSF55874">
    <property type="entry name" value="ATPase domain of HSP90 chaperone/DNA topoisomerase II/histidine kinase"/>
    <property type="match status" value="1"/>
</dbReference>
<evidence type="ECO:0000256" key="8">
    <source>
        <dbReference type="PROSITE-ProRule" id="PRU00169"/>
    </source>
</evidence>
<dbReference type="AlphaFoldDB" id="A0A158KUE7"/>
<keyword evidence="5 9" id="KW-0812">Transmembrane</keyword>
<evidence type="ECO:0000256" key="4">
    <source>
        <dbReference type="ARBA" id="ARBA00022475"/>
    </source>
</evidence>
<dbReference type="CDD" id="cd12914">
    <property type="entry name" value="PDC1_DGC_like"/>
    <property type="match status" value="1"/>
</dbReference>
<evidence type="ECO:0000256" key="1">
    <source>
        <dbReference type="ARBA" id="ARBA00000085"/>
    </source>
</evidence>
<dbReference type="Gene3D" id="1.10.287.130">
    <property type="match status" value="1"/>
</dbReference>
<proteinExistence type="predicted"/>
<evidence type="ECO:0000259" key="10">
    <source>
        <dbReference type="PROSITE" id="PS50109"/>
    </source>
</evidence>
<dbReference type="GO" id="GO:0000160">
    <property type="term" value="P:phosphorelay signal transduction system"/>
    <property type="evidence" value="ECO:0007669"/>
    <property type="project" value="InterPro"/>
</dbReference>
<dbReference type="Proteomes" id="UP000055019">
    <property type="component" value="Unassembled WGS sequence"/>
</dbReference>
<feature type="transmembrane region" description="Helical" evidence="9">
    <location>
        <begin position="267"/>
        <end position="287"/>
    </location>
</feature>
<dbReference type="PANTHER" id="PTHR43065">
    <property type="entry name" value="SENSOR HISTIDINE KINASE"/>
    <property type="match status" value="1"/>
</dbReference>
<dbReference type="Pfam" id="PF02518">
    <property type="entry name" value="HATPase_c"/>
    <property type="match status" value="1"/>
</dbReference>
<keyword evidence="13" id="KW-1185">Reference proteome</keyword>
<evidence type="ECO:0000256" key="7">
    <source>
        <dbReference type="ARBA" id="ARBA00023136"/>
    </source>
</evidence>
<accession>A0A158KUE7</accession>
<keyword evidence="4" id="KW-1003">Cell membrane</keyword>
<dbReference type="Gene3D" id="3.30.565.10">
    <property type="entry name" value="Histidine kinase-like ATPase, C-terminal domain"/>
    <property type="match status" value="1"/>
</dbReference>
<dbReference type="InterPro" id="IPR004358">
    <property type="entry name" value="Sig_transdc_His_kin-like_C"/>
</dbReference>
<dbReference type="GO" id="GO:0005886">
    <property type="term" value="C:plasma membrane"/>
    <property type="evidence" value="ECO:0007669"/>
    <property type="project" value="UniProtKB-SubCell"/>
</dbReference>
<evidence type="ECO:0000313" key="13">
    <source>
        <dbReference type="Proteomes" id="UP000055019"/>
    </source>
</evidence>
<organism evidence="12 13">
    <name type="scientific">Caballeronia arvi</name>
    <dbReference type="NCBI Taxonomy" id="1777135"/>
    <lineage>
        <taxon>Bacteria</taxon>
        <taxon>Pseudomonadati</taxon>
        <taxon>Pseudomonadota</taxon>
        <taxon>Betaproteobacteria</taxon>
        <taxon>Burkholderiales</taxon>
        <taxon>Burkholderiaceae</taxon>
        <taxon>Caballeronia</taxon>
    </lineage>
</organism>
<dbReference type="SMART" id="SM00387">
    <property type="entry name" value="HATPase_c"/>
    <property type="match status" value="1"/>
</dbReference>
<dbReference type="InterPro" id="IPR033479">
    <property type="entry name" value="dCache_1"/>
</dbReference>
<evidence type="ECO:0000256" key="9">
    <source>
        <dbReference type="SAM" id="Phobius"/>
    </source>
</evidence>
<keyword evidence="12" id="KW-0808">Transferase</keyword>
<dbReference type="PRINTS" id="PR00344">
    <property type="entry name" value="BCTRLSENSOR"/>
</dbReference>
<dbReference type="SUPFAM" id="SSF52172">
    <property type="entry name" value="CheY-like"/>
    <property type="match status" value="1"/>
</dbReference>
<dbReference type="Gene3D" id="3.40.50.2300">
    <property type="match status" value="1"/>
</dbReference>
<dbReference type="EC" id="2.7.13.3" evidence="3"/>
<dbReference type="PROSITE" id="PS50109">
    <property type="entry name" value="HIS_KIN"/>
    <property type="match status" value="1"/>
</dbReference>
<reference evidence="12" key="1">
    <citation type="submission" date="2016-01" db="EMBL/GenBank/DDBJ databases">
        <authorList>
            <person name="Peeters C."/>
        </authorList>
    </citation>
    <scope>NUCLEOTIDE SEQUENCE [LARGE SCALE GENOMIC DNA]</scope>
    <source>
        <strain evidence="12">LMG 29317</strain>
    </source>
</reference>
<evidence type="ECO:0000256" key="2">
    <source>
        <dbReference type="ARBA" id="ARBA00004651"/>
    </source>
</evidence>
<dbReference type="InterPro" id="IPR036890">
    <property type="entry name" value="HATPase_C_sf"/>
</dbReference>
<dbReference type="GO" id="GO:0004673">
    <property type="term" value="F:protein histidine kinase activity"/>
    <property type="evidence" value="ECO:0007669"/>
    <property type="project" value="UniProtKB-EC"/>
</dbReference>
<gene>
    <name evidence="12" type="ORF">AWB74_07057</name>
</gene>
<dbReference type="Gene3D" id="3.30.450.20">
    <property type="entry name" value="PAS domain"/>
    <property type="match status" value="2"/>
</dbReference>
<dbReference type="Pfam" id="PF02743">
    <property type="entry name" value="dCache_1"/>
    <property type="match status" value="1"/>
</dbReference>
<dbReference type="PANTHER" id="PTHR43065:SF49">
    <property type="entry name" value="HISTIDINE KINASE"/>
    <property type="match status" value="1"/>
</dbReference>
<protein>
    <recommendedName>
        <fullName evidence="3">histidine kinase</fullName>
        <ecNumber evidence="3">2.7.13.3</ecNumber>
    </recommendedName>
</protein>
<dbReference type="InterPro" id="IPR001789">
    <property type="entry name" value="Sig_transdc_resp-reg_receiver"/>
</dbReference>
<dbReference type="CDD" id="cd12915">
    <property type="entry name" value="PDC2_DGC_like"/>
    <property type="match status" value="1"/>
</dbReference>
<sequence>MVCIGLYAYFDYQRRQADSLDAVNRLARVAEENAVKVLDLNREMTSRIAEILGDLDEAQTREQQAILHARLDAMAGRLPQIAAISVFSADGDLVASSRWYPVPDISIRQRADFQAARDHPQATYFSLPMLGAVAQTDVFNTATSRTGSNGKFLGVVAVALRRAYFRDFYRQLVGNNPDLTVGLYRSDANLLVRYPTAGDGIVIPEDNPFVSIFRENLQQGHVRTTSAIDGRDKTVAFRRLTDYPLYVTVSFDVSSVLADWWKHDLLVALLALVPCVGIWLLIGFSIYRLKLEQSVWESWKSEAALRVDAEATSRQLRRVGALGNLVASVAHDFNNLLMVVFSNMELARRKGYSGVQAEVQAVEHAAGTASELSRKLLSVARKNPLKKERVELRQWLPGAMTLVKAAAGPVVSTSLEVPDDLRPIVVDRAELQASLINIAVNARDAMPEGGSFVVRCRNVSVTDDRTVDRGEYVVVTCSDNGVGMSDSVAQRAFDTLFSTKEAGSGTGLGLAQVLSMCEQAGGTARIRSELGSGTDVLLYLPVAEAPEIALGSTDEPRLGFHDSNSWQSVLLVEDNEEVAAGLAAVLQLLGFEVHRANNGDDALAQLRQGHEYDMILSDVQMPGRHSGLDLAELVKQQWPSQPLALMTGYAGELERGKHLGVPILLKPFSPADLQNLMGSSAR</sequence>
<feature type="modified residue" description="4-aspartylphosphate" evidence="8">
    <location>
        <position position="618"/>
    </location>
</feature>
<dbReference type="PROSITE" id="PS50110">
    <property type="entry name" value="RESPONSE_REGULATORY"/>
    <property type="match status" value="1"/>
</dbReference>
<dbReference type="Pfam" id="PF00072">
    <property type="entry name" value="Response_reg"/>
    <property type="match status" value="1"/>
</dbReference>
<dbReference type="InterPro" id="IPR011006">
    <property type="entry name" value="CheY-like_superfamily"/>
</dbReference>
<dbReference type="InterPro" id="IPR005467">
    <property type="entry name" value="His_kinase_dom"/>
</dbReference>
<dbReference type="RefSeq" id="WP_235024800.1">
    <property type="nucleotide sequence ID" value="NZ_FCOM02000054.1"/>
</dbReference>
<name>A0A158KUE7_9BURK</name>
<feature type="domain" description="Histidine kinase" evidence="10">
    <location>
        <begin position="328"/>
        <end position="544"/>
    </location>
</feature>
<evidence type="ECO:0000256" key="3">
    <source>
        <dbReference type="ARBA" id="ARBA00012438"/>
    </source>
</evidence>
<keyword evidence="12" id="KW-0418">Kinase</keyword>
<dbReference type="EMBL" id="FCOM02000054">
    <property type="protein sequence ID" value="SAL84772.1"/>
    <property type="molecule type" value="Genomic_DNA"/>
</dbReference>
<keyword evidence="8" id="KW-0597">Phosphoprotein</keyword>
<evidence type="ECO:0000313" key="12">
    <source>
        <dbReference type="EMBL" id="SAL84772.1"/>
    </source>
</evidence>